<feature type="region of interest" description="Disordered" evidence="2">
    <location>
        <begin position="399"/>
        <end position="491"/>
    </location>
</feature>
<keyword evidence="3" id="KW-1133">Transmembrane helix</keyword>
<dbReference type="PANTHER" id="PTHR33392">
    <property type="entry name" value="POLYISOPRENYL-TEICHOIC ACID--PEPTIDOGLYCAN TEICHOIC ACID TRANSFERASE TAGU"/>
    <property type="match status" value="1"/>
</dbReference>
<name>A0A561SFA5_9ACTN</name>
<accession>A0A561SFA5</accession>
<evidence type="ECO:0000256" key="2">
    <source>
        <dbReference type="SAM" id="MobiDB-lite"/>
    </source>
</evidence>
<comment type="similarity">
    <text evidence="1">Belongs to the LytR/CpsA/Psr (LCP) family.</text>
</comment>
<evidence type="ECO:0000256" key="1">
    <source>
        <dbReference type="ARBA" id="ARBA00006068"/>
    </source>
</evidence>
<dbReference type="Proteomes" id="UP000317940">
    <property type="component" value="Unassembled WGS sequence"/>
</dbReference>
<evidence type="ECO:0000259" key="4">
    <source>
        <dbReference type="Pfam" id="PF03816"/>
    </source>
</evidence>
<gene>
    <name evidence="5" type="ORF">FHX73_15169</name>
</gene>
<proteinExistence type="inferred from homology"/>
<feature type="transmembrane region" description="Helical" evidence="3">
    <location>
        <begin position="29"/>
        <end position="53"/>
    </location>
</feature>
<reference evidence="5 6" key="1">
    <citation type="submission" date="2019-06" db="EMBL/GenBank/DDBJ databases">
        <title>Sequencing the genomes of 1000 actinobacteria strains.</title>
        <authorList>
            <person name="Klenk H.-P."/>
        </authorList>
    </citation>
    <scope>NUCLEOTIDE SEQUENCE [LARGE SCALE GENOMIC DNA]</scope>
    <source>
        <strain evidence="5 6">DSM 44826</strain>
    </source>
</reference>
<dbReference type="Gene3D" id="3.40.630.190">
    <property type="entry name" value="LCP protein"/>
    <property type="match status" value="1"/>
</dbReference>
<keyword evidence="3" id="KW-0812">Transmembrane</keyword>
<keyword evidence="3" id="KW-0472">Membrane</keyword>
<keyword evidence="6" id="KW-1185">Reference proteome</keyword>
<dbReference type="NCBIfam" id="TIGR00350">
    <property type="entry name" value="lytR_cpsA_psr"/>
    <property type="match status" value="1"/>
</dbReference>
<dbReference type="InterPro" id="IPR050922">
    <property type="entry name" value="LytR/CpsA/Psr_CW_biosynth"/>
</dbReference>
<dbReference type="RefSeq" id="WP_145910522.1">
    <property type="nucleotide sequence ID" value="NZ_BAAAMZ010000001.1"/>
</dbReference>
<dbReference type="Pfam" id="PF03816">
    <property type="entry name" value="LytR_cpsA_psr"/>
    <property type="match status" value="1"/>
</dbReference>
<evidence type="ECO:0000313" key="6">
    <source>
        <dbReference type="Proteomes" id="UP000317940"/>
    </source>
</evidence>
<dbReference type="EMBL" id="VIWT01000005">
    <property type="protein sequence ID" value="TWF73556.1"/>
    <property type="molecule type" value="Genomic_DNA"/>
</dbReference>
<feature type="region of interest" description="Disordered" evidence="2">
    <location>
        <begin position="1"/>
        <end position="24"/>
    </location>
</feature>
<dbReference type="InterPro" id="IPR004474">
    <property type="entry name" value="LytR_CpsA_psr"/>
</dbReference>
<feature type="domain" description="Cell envelope-related transcriptional attenuator" evidence="4">
    <location>
        <begin position="127"/>
        <end position="314"/>
    </location>
</feature>
<dbReference type="OrthoDB" id="9782542at2"/>
<sequence length="491" mass="51225">MSEQDPSTAEDEAPRSTRRQRRRTAPIALAGRTLVLGVSLAVFGTCGFSWYTFHSLTTGITTSDALAPVKQAAPPRPTDSAGHLDNSVNLLLIGLDSRRDQDGNALPSDVLQNDLHAGSTSDIGGYNTNTLILMHIPANGGKVEAFSIPRDDYVDLINAPGQPKLGKHKVKEAYDRAKYQAVKELTAKGVTDPVELEHQSREAGRQATLLTVQNMLQVPIDHFAEVNLIGFYDVAQALGPIEVCLKKAVKDPIVARTATRAGHGSGADFPAGPQQLNAAQALSFVRQRYNLPNGDLDRTHRQQAFLAGVTKKLKDQGVFGDLGKMQSLLDAVKKDVVIDSSWNVLDFAQQVPNLTGGNVEFNTLGSVISQPDLGGGDGDVNIVDVDKIRAQVKQTIGYADASPAAPTSSPSSSPDAPTSSAEPSPSLSATSADPTSGASDGPTASAGAGADSTDDATGSSTAGPTSSPSGDSIADEFSGNAVEGGSIPCVY</sequence>
<dbReference type="PANTHER" id="PTHR33392:SF6">
    <property type="entry name" value="POLYISOPRENYL-TEICHOIC ACID--PEPTIDOGLYCAN TEICHOIC ACID TRANSFERASE TAGU"/>
    <property type="match status" value="1"/>
</dbReference>
<dbReference type="AlphaFoldDB" id="A0A561SFA5"/>
<organism evidence="5 6">
    <name type="scientific">Kitasatospora viridis</name>
    <dbReference type="NCBI Taxonomy" id="281105"/>
    <lineage>
        <taxon>Bacteria</taxon>
        <taxon>Bacillati</taxon>
        <taxon>Actinomycetota</taxon>
        <taxon>Actinomycetes</taxon>
        <taxon>Kitasatosporales</taxon>
        <taxon>Streptomycetaceae</taxon>
        <taxon>Kitasatospora</taxon>
    </lineage>
</organism>
<evidence type="ECO:0000313" key="5">
    <source>
        <dbReference type="EMBL" id="TWF73556.1"/>
    </source>
</evidence>
<comment type="caution">
    <text evidence="5">The sequence shown here is derived from an EMBL/GenBank/DDBJ whole genome shotgun (WGS) entry which is preliminary data.</text>
</comment>
<evidence type="ECO:0000256" key="3">
    <source>
        <dbReference type="SAM" id="Phobius"/>
    </source>
</evidence>
<protein>
    <submittedName>
        <fullName evidence="5">LytR family transcriptional attenuator</fullName>
    </submittedName>
</protein>
<feature type="compositionally biased region" description="Low complexity" evidence="2">
    <location>
        <begin position="401"/>
        <end position="472"/>
    </location>
</feature>